<dbReference type="AlphaFoldDB" id="A0A9W7GQC6"/>
<dbReference type="GO" id="GO:0005634">
    <property type="term" value="C:nucleus"/>
    <property type="evidence" value="ECO:0007669"/>
    <property type="project" value="UniProtKB-SubCell"/>
</dbReference>
<dbReference type="InterPro" id="IPR036388">
    <property type="entry name" value="WH-like_DNA-bd_sf"/>
</dbReference>
<dbReference type="InterPro" id="IPR036390">
    <property type="entry name" value="WH_DNA-bd_sf"/>
</dbReference>
<evidence type="ECO:0000256" key="4">
    <source>
        <dbReference type="RuleBase" id="RU004020"/>
    </source>
</evidence>
<evidence type="ECO:0000313" key="8">
    <source>
        <dbReference type="Proteomes" id="UP001165065"/>
    </source>
</evidence>
<feature type="region of interest" description="Disordered" evidence="5">
    <location>
        <begin position="18"/>
        <end position="47"/>
    </location>
</feature>
<comment type="caution">
    <text evidence="7">The sequence shown here is derived from an EMBL/GenBank/DDBJ whole genome shotgun (WGS) entry which is preliminary data.</text>
</comment>
<dbReference type="Proteomes" id="UP001165065">
    <property type="component" value="Unassembled WGS sequence"/>
</dbReference>
<dbReference type="OrthoDB" id="60033at2759"/>
<keyword evidence="3" id="KW-0539">Nucleus</keyword>
<dbReference type="Pfam" id="PF00447">
    <property type="entry name" value="HSF_DNA-bind"/>
    <property type="match status" value="1"/>
</dbReference>
<dbReference type="SMART" id="SM00415">
    <property type="entry name" value="HSF"/>
    <property type="match status" value="1"/>
</dbReference>
<dbReference type="PRINTS" id="PR00056">
    <property type="entry name" value="HSFDOMAIN"/>
</dbReference>
<comment type="similarity">
    <text evidence="4">Belongs to the HSF family.</text>
</comment>
<name>A0A9W7GQC6_9STRA</name>
<evidence type="ECO:0000259" key="6">
    <source>
        <dbReference type="SMART" id="SM00415"/>
    </source>
</evidence>
<dbReference type="PANTHER" id="PTHR10015:SF427">
    <property type="entry name" value="HEAT SHOCK FACTOR PROTEIN"/>
    <property type="match status" value="1"/>
</dbReference>
<evidence type="ECO:0000256" key="1">
    <source>
        <dbReference type="ARBA" id="ARBA00004123"/>
    </source>
</evidence>
<accession>A0A9W7GQC6</accession>
<reference evidence="8" key="1">
    <citation type="journal article" date="2023" name="Commun. Biol.">
        <title>Genome analysis of Parmales, the sister group of diatoms, reveals the evolutionary specialization of diatoms from phago-mixotrophs to photoautotrophs.</title>
        <authorList>
            <person name="Ban H."/>
            <person name="Sato S."/>
            <person name="Yoshikawa S."/>
            <person name="Yamada K."/>
            <person name="Nakamura Y."/>
            <person name="Ichinomiya M."/>
            <person name="Sato N."/>
            <person name="Blanc-Mathieu R."/>
            <person name="Endo H."/>
            <person name="Kuwata A."/>
            <person name="Ogata H."/>
        </authorList>
    </citation>
    <scope>NUCLEOTIDE SEQUENCE [LARGE SCALE GENOMIC DNA]</scope>
</reference>
<evidence type="ECO:0000313" key="7">
    <source>
        <dbReference type="EMBL" id="GMI48285.1"/>
    </source>
</evidence>
<sequence>MDDVPDIDKEKREFGDLCCEDVAIHPPPPNVSSKTKKRPRESSKALAPTIDNETLLYQAVEDYQNCRTKCSEVNYYKQTKNGGLPETLDANIDRFPSKMMKVVEEESKASSDSEQGDTPILSWYSEKNDPCGTAFIIWDKEKFVESILPKHFRHSNFTSFQRQLNMYGFRSLHTRGQSRYIYQHECFNRFEPTLVHQIKR</sequence>
<protein>
    <recommendedName>
        <fullName evidence="6">HSF-type DNA-binding domain-containing protein</fullName>
    </recommendedName>
</protein>
<organism evidence="7 8">
    <name type="scientific">Triparma columacea</name>
    <dbReference type="NCBI Taxonomy" id="722753"/>
    <lineage>
        <taxon>Eukaryota</taxon>
        <taxon>Sar</taxon>
        <taxon>Stramenopiles</taxon>
        <taxon>Ochrophyta</taxon>
        <taxon>Bolidophyceae</taxon>
        <taxon>Parmales</taxon>
        <taxon>Triparmaceae</taxon>
        <taxon>Triparma</taxon>
    </lineage>
</organism>
<comment type="subcellular location">
    <subcellularLocation>
        <location evidence="1">Nucleus</location>
    </subcellularLocation>
</comment>
<keyword evidence="8" id="KW-1185">Reference proteome</keyword>
<dbReference type="GO" id="GO:0003700">
    <property type="term" value="F:DNA-binding transcription factor activity"/>
    <property type="evidence" value="ECO:0007669"/>
    <property type="project" value="InterPro"/>
</dbReference>
<dbReference type="InterPro" id="IPR000232">
    <property type="entry name" value="HSF_DNA-bd"/>
</dbReference>
<evidence type="ECO:0000256" key="3">
    <source>
        <dbReference type="ARBA" id="ARBA00023242"/>
    </source>
</evidence>
<dbReference type="SUPFAM" id="SSF46785">
    <property type="entry name" value="Winged helix' DNA-binding domain"/>
    <property type="match status" value="1"/>
</dbReference>
<dbReference type="Gene3D" id="1.10.10.10">
    <property type="entry name" value="Winged helix-like DNA-binding domain superfamily/Winged helix DNA-binding domain"/>
    <property type="match status" value="1"/>
</dbReference>
<dbReference type="EMBL" id="BRYA01000384">
    <property type="protein sequence ID" value="GMI48285.1"/>
    <property type="molecule type" value="Genomic_DNA"/>
</dbReference>
<evidence type="ECO:0000256" key="2">
    <source>
        <dbReference type="ARBA" id="ARBA00023125"/>
    </source>
</evidence>
<keyword evidence="2" id="KW-0238">DNA-binding</keyword>
<proteinExistence type="inferred from homology"/>
<gene>
    <name evidence="7" type="ORF">TrCOL_g6688</name>
</gene>
<evidence type="ECO:0000256" key="5">
    <source>
        <dbReference type="SAM" id="MobiDB-lite"/>
    </source>
</evidence>
<dbReference type="GO" id="GO:0043565">
    <property type="term" value="F:sequence-specific DNA binding"/>
    <property type="evidence" value="ECO:0007669"/>
    <property type="project" value="InterPro"/>
</dbReference>
<dbReference type="PANTHER" id="PTHR10015">
    <property type="entry name" value="HEAT SHOCK TRANSCRIPTION FACTOR"/>
    <property type="match status" value="1"/>
</dbReference>
<feature type="domain" description="HSF-type DNA-binding" evidence="6">
    <location>
        <begin position="91"/>
        <end position="200"/>
    </location>
</feature>